<gene>
    <name evidence="9" type="ORF">SAMN04488105_1019</name>
</gene>
<organism evidence="9 10">
    <name type="scientific">Salipiger thiooxidans</name>
    <dbReference type="NCBI Taxonomy" id="282683"/>
    <lineage>
        <taxon>Bacteria</taxon>
        <taxon>Pseudomonadati</taxon>
        <taxon>Pseudomonadota</taxon>
        <taxon>Alphaproteobacteria</taxon>
        <taxon>Rhodobacterales</taxon>
        <taxon>Roseobacteraceae</taxon>
        <taxon>Salipiger</taxon>
    </lineage>
</organism>
<feature type="domain" description="ABC transmembrane type-1" evidence="8">
    <location>
        <begin position="68"/>
        <end position="258"/>
    </location>
</feature>
<keyword evidence="5 7" id="KW-1133">Transmembrane helix</keyword>
<evidence type="ECO:0000256" key="6">
    <source>
        <dbReference type="ARBA" id="ARBA00023136"/>
    </source>
</evidence>
<keyword evidence="3" id="KW-1003">Cell membrane</keyword>
<name>A0A1G7A8W1_9RHOB</name>
<keyword evidence="4 7" id="KW-0812">Transmembrane</keyword>
<dbReference type="EMBL" id="FNAV01000001">
    <property type="protein sequence ID" value="SDE11324.1"/>
    <property type="molecule type" value="Genomic_DNA"/>
</dbReference>
<reference evidence="10" key="1">
    <citation type="submission" date="2016-10" db="EMBL/GenBank/DDBJ databases">
        <authorList>
            <person name="Varghese N."/>
            <person name="Submissions S."/>
        </authorList>
    </citation>
    <scope>NUCLEOTIDE SEQUENCE [LARGE SCALE GENOMIC DNA]</scope>
    <source>
        <strain evidence="10">DSM 10146</strain>
    </source>
</reference>
<sequence length="271" mass="29133">MGKLISAIGVRVLLAVLIVVALGPILWTVLGAFKELRDIVTPVPKLVFEPTLDNFATILRNPTIRDGLLHSAIVVSVSVLIGALLGIPAAHVLARHARRYGDDVQFFVLSLRFMPPVAIAIPFIVIYLDLGIYDTLFGLILVYLITTISTVIWLAVPAFERVPQNIEEAAAMEGCGPAEIFWRFSLPVAAPSLFGALVFTFVLVWNELLLALTLAAQNATLPVVAASITSLGKEVPWGVINAATVVLVLPPLVFIGLLMGLLNTMVRSGPK</sequence>
<evidence type="ECO:0000259" key="8">
    <source>
        <dbReference type="PROSITE" id="PS50928"/>
    </source>
</evidence>
<dbReference type="Pfam" id="PF00528">
    <property type="entry name" value="BPD_transp_1"/>
    <property type="match status" value="1"/>
</dbReference>
<feature type="transmembrane region" description="Helical" evidence="7">
    <location>
        <begin position="106"/>
        <end position="128"/>
    </location>
</feature>
<proteinExistence type="inferred from homology"/>
<accession>A0A1G7A8W1</accession>
<evidence type="ECO:0000313" key="10">
    <source>
        <dbReference type="Proteomes" id="UP000198994"/>
    </source>
</evidence>
<dbReference type="PANTHER" id="PTHR32243">
    <property type="entry name" value="MALTOSE TRANSPORT SYSTEM PERMEASE-RELATED"/>
    <property type="match status" value="1"/>
</dbReference>
<protein>
    <submittedName>
        <fullName evidence="9">Carbohydrate ABC transporter membrane protein 2, CUT1 family (TC 3.A.1.1.-)</fullName>
    </submittedName>
</protein>
<comment type="subcellular location">
    <subcellularLocation>
        <location evidence="1 7">Cell membrane</location>
        <topology evidence="1 7">Multi-pass membrane protein</topology>
    </subcellularLocation>
</comment>
<dbReference type="SUPFAM" id="SSF161098">
    <property type="entry name" value="MetI-like"/>
    <property type="match status" value="1"/>
</dbReference>
<feature type="transmembrane region" description="Helical" evidence="7">
    <location>
        <begin position="239"/>
        <end position="262"/>
    </location>
</feature>
<feature type="transmembrane region" description="Helical" evidence="7">
    <location>
        <begin position="12"/>
        <end position="33"/>
    </location>
</feature>
<evidence type="ECO:0000256" key="4">
    <source>
        <dbReference type="ARBA" id="ARBA00022692"/>
    </source>
</evidence>
<keyword evidence="2 7" id="KW-0813">Transport</keyword>
<dbReference type="PANTHER" id="PTHR32243:SF18">
    <property type="entry name" value="INNER MEMBRANE ABC TRANSPORTER PERMEASE PROTEIN YCJP"/>
    <property type="match status" value="1"/>
</dbReference>
<dbReference type="CDD" id="cd06261">
    <property type="entry name" value="TM_PBP2"/>
    <property type="match status" value="1"/>
</dbReference>
<dbReference type="AlphaFoldDB" id="A0A1G7A8W1"/>
<evidence type="ECO:0000256" key="7">
    <source>
        <dbReference type="RuleBase" id="RU363032"/>
    </source>
</evidence>
<dbReference type="InterPro" id="IPR000515">
    <property type="entry name" value="MetI-like"/>
</dbReference>
<keyword evidence="6 7" id="KW-0472">Membrane</keyword>
<evidence type="ECO:0000313" key="9">
    <source>
        <dbReference type="EMBL" id="SDE11324.1"/>
    </source>
</evidence>
<dbReference type="PROSITE" id="PS50928">
    <property type="entry name" value="ABC_TM1"/>
    <property type="match status" value="1"/>
</dbReference>
<dbReference type="OrthoDB" id="9809103at2"/>
<dbReference type="Gene3D" id="1.10.3720.10">
    <property type="entry name" value="MetI-like"/>
    <property type="match status" value="1"/>
</dbReference>
<evidence type="ECO:0000256" key="3">
    <source>
        <dbReference type="ARBA" id="ARBA00022475"/>
    </source>
</evidence>
<dbReference type="RefSeq" id="WP_008884655.1">
    <property type="nucleotide sequence ID" value="NZ_FNAV01000001.1"/>
</dbReference>
<keyword evidence="10" id="KW-1185">Reference proteome</keyword>
<dbReference type="GO" id="GO:0055085">
    <property type="term" value="P:transmembrane transport"/>
    <property type="evidence" value="ECO:0007669"/>
    <property type="project" value="InterPro"/>
</dbReference>
<dbReference type="InterPro" id="IPR035906">
    <property type="entry name" value="MetI-like_sf"/>
</dbReference>
<dbReference type="InterPro" id="IPR050901">
    <property type="entry name" value="BP-dep_ABC_trans_perm"/>
</dbReference>
<feature type="transmembrane region" description="Helical" evidence="7">
    <location>
        <begin position="140"/>
        <end position="159"/>
    </location>
</feature>
<dbReference type="Proteomes" id="UP000198994">
    <property type="component" value="Unassembled WGS sequence"/>
</dbReference>
<dbReference type="GO" id="GO:0005886">
    <property type="term" value="C:plasma membrane"/>
    <property type="evidence" value="ECO:0007669"/>
    <property type="project" value="UniProtKB-SubCell"/>
</dbReference>
<evidence type="ECO:0000256" key="1">
    <source>
        <dbReference type="ARBA" id="ARBA00004651"/>
    </source>
</evidence>
<evidence type="ECO:0000256" key="5">
    <source>
        <dbReference type="ARBA" id="ARBA00022989"/>
    </source>
</evidence>
<evidence type="ECO:0000256" key="2">
    <source>
        <dbReference type="ARBA" id="ARBA00022448"/>
    </source>
</evidence>
<comment type="similarity">
    <text evidence="7">Belongs to the binding-protein-dependent transport system permease family.</text>
</comment>
<feature type="transmembrane region" description="Helical" evidence="7">
    <location>
        <begin position="180"/>
        <end position="205"/>
    </location>
</feature>
<feature type="transmembrane region" description="Helical" evidence="7">
    <location>
        <begin position="68"/>
        <end position="94"/>
    </location>
</feature>
<dbReference type="STRING" id="282683.SAMN04488105_1019"/>